<organism evidence="2 3">
    <name type="scientific">Ornithinicoccus hortensis</name>
    <dbReference type="NCBI Taxonomy" id="82346"/>
    <lineage>
        <taxon>Bacteria</taxon>
        <taxon>Bacillati</taxon>
        <taxon>Actinomycetota</taxon>
        <taxon>Actinomycetes</taxon>
        <taxon>Micrococcales</taxon>
        <taxon>Intrasporangiaceae</taxon>
        <taxon>Ornithinicoccus</taxon>
    </lineage>
</organism>
<reference evidence="2 3" key="1">
    <citation type="submission" date="2019-06" db="EMBL/GenBank/DDBJ databases">
        <title>Sequencing the genomes of 1000 actinobacteria strains.</title>
        <authorList>
            <person name="Klenk H.-P."/>
        </authorList>
    </citation>
    <scope>NUCLEOTIDE SEQUENCE [LARGE SCALE GENOMIC DNA]</scope>
    <source>
        <strain evidence="2 3">DSM 12335</strain>
    </source>
</reference>
<proteinExistence type="predicted"/>
<sequence length="283" mass="30073">MTTPSTADLPRVIDTVASWQRDGAPVQVHPGDLGWYQRFGAEALAGALREWARDGETVAVGFLDESELIRMAIAPEAGGDEGIAHHVADDFVEALGELLPPGRAIVEARFGTALQQVLTDRGWGADDPWTPLHRDLAQPVPPSTLRIEVVGPGLVQERVRVEVAAFPGSSFSVDRWRQMADGHAYRHAACLLGYDEQGVAVAATTVWSAGRDRPGVIEPLGVHGGHRGRGHGRAMTLAAAGQMRRMGCSSARVATPSSNTAAVATYQAAGFVTPGEVTDFCRP</sequence>
<evidence type="ECO:0000313" key="2">
    <source>
        <dbReference type="EMBL" id="TQL50111.1"/>
    </source>
</evidence>
<protein>
    <submittedName>
        <fullName evidence="2">Acetyltransferase (GNAT) family protein</fullName>
    </submittedName>
</protein>
<dbReference type="InterPro" id="IPR000182">
    <property type="entry name" value="GNAT_dom"/>
</dbReference>
<dbReference type="InterPro" id="IPR016181">
    <property type="entry name" value="Acyl_CoA_acyltransferase"/>
</dbReference>
<keyword evidence="3" id="KW-1185">Reference proteome</keyword>
<comment type="caution">
    <text evidence="2">The sequence shown here is derived from an EMBL/GenBank/DDBJ whole genome shotgun (WGS) entry which is preliminary data.</text>
</comment>
<name>A0A542YPX8_9MICO</name>
<dbReference type="PROSITE" id="PS51186">
    <property type="entry name" value="GNAT"/>
    <property type="match status" value="1"/>
</dbReference>
<evidence type="ECO:0000259" key="1">
    <source>
        <dbReference type="PROSITE" id="PS51186"/>
    </source>
</evidence>
<dbReference type="AlphaFoldDB" id="A0A542YPX8"/>
<dbReference type="Gene3D" id="3.40.630.30">
    <property type="match status" value="1"/>
</dbReference>
<dbReference type="Pfam" id="PF00583">
    <property type="entry name" value="Acetyltransf_1"/>
    <property type="match status" value="1"/>
</dbReference>
<dbReference type="GO" id="GO:0016747">
    <property type="term" value="F:acyltransferase activity, transferring groups other than amino-acyl groups"/>
    <property type="evidence" value="ECO:0007669"/>
    <property type="project" value="InterPro"/>
</dbReference>
<keyword evidence="2" id="KW-0808">Transferase</keyword>
<gene>
    <name evidence="2" type="ORF">FB467_1214</name>
</gene>
<evidence type="ECO:0000313" key="3">
    <source>
        <dbReference type="Proteomes" id="UP000319516"/>
    </source>
</evidence>
<dbReference type="Proteomes" id="UP000319516">
    <property type="component" value="Unassembled WGS sequence"/>
</dbReference>
<dbReference type="OrthoDB" id="4792644at2"/>
<accession>A0A542YPX8</accession>
<dbReference type="SUPFAM" id="SSF55729">
    <property type="entry name" value="Acyl-CoA N-acyltransferases (Nat)"/>
    <property type="match status" value="1"/>
</dbReference>
<feature type="domain" description="N-acetyltransferase" evidence="1">
    <location>
        <begin position="145"/>
        <end position="283"/>
    </location>
</feature>
<dbReference type="EMBL" id="VFOP01000001">
    <property type="protein sequence ID" value="TQL50111.1"/>
    <property type="molecule type" value="Genomic_DNA"/>
</dbReference>